<evidence type="ECO:0000256" key="13">
    <source>
        <dbReference type="SAM" id="Phobius"/>
    </source>
</evidence>
<evidence type="ECO:0000256" key="7">
    <source>
        <dbReference type="ARBA" id="ARBA00022741"/>
    </source>
</evidence>
<dbReference type="InterPro" id="IPR004358">
    <property type="entry name" value="Sig_transdc_His_kin-like_C"/>
</dbReference>
<evidence type="ECO:0000256" key="8">
    <source>
        <dbReference type="ARBA" id="ARBA00022777"/>
    </source>
</evidence>
<dbReference type="InterPro" id="IPR005467">
    <property type="entry name" value="His_kinase_dom"/>
</dbReference>
<dbReference type="CDD" id="cd00082">
    <property type="entry name" value="HisKA"/>
    <property type="match status" value="1"/>
</dbReference>
<dbReference type="SUPFAM" id="SSF47384">
    <property type="entry name" value="Homodimeric domain of signal transducing histidine kinase"/>
    <property type="match status" value="1"/>
</dbReference>
<dbReference type="InterPro" id="IPR003660">
    <property type="entry name" value="HAMP_dom"/>
</dbReference>
<dbReference type="RefSeq" id="WP_180093124.1">
    <property type="nucleotide sequence ID" value="NZ_CAXAZJ010000035.1"/>
</dbReference>
<keyword evidence="17" id="KW-1185">Reference proteome</keyword>
<dbReference type="Gene3D" id="1.10.287.130">
    <property type="match status" value="1"/>
</dbReference>
<accession>A0A7Z0N9R0</accession>
<keyword evidence="6 13" id="KW-0812">Transmembrane</keyword>
<evidence type="ECO:0000256" key="9">
    <source>
        <dbReference type="ARBA" id="ARBA00022840"/>
    </source>
</evidence>
<evidence type="ECO:0000259" key="14">
    <source>
        <dbReference type="PROSITE" id="PS50109"/>
    </source>
</evidence>
<keyword evidence="10 13" id="KW-1133">Transmembrane helix</keyword>
<keyword evidence="12 13" id="KW-0472">Membrane</keyword>
<evidence type="ECO:0000313" key="16">
    <source>
        <dbReference type="EMBL" id="NYT73546.1"/>
    </source>
</evidence>
<keyword evidence="4" id="KW-0597">Phosphoprotein</keyword>
<dbReference type="AlphaFoldDB" id="A0A7Z0N9R0"/>
<dbReference type="PROSITE" id="PS50885">
    <property type="entry name" value="HAMP"/>
    <property type="match status" value="1"/>
</dbReference>
<dbReference type="Pfam" id="PF02518">
    <property type="entry name" value="HATPase_c"/>
    <property type="match status" value="1"/>
</dbReference>
<dbReference type="EC" id="2.7.13.3" evidence="3"/>
<dbReference type="SMART" id="SM00388">
    <property type="entry name" value="HisKA"/>
    <property type="match status" value="1"/>
</dbReference>
<dbReference type="PANTHER" id="PTHR45436:SF14">
    <property type="entry name" value="SENSOR PROTEIN QSEC"/>
    <property type="match status" value="1"/>
</dbReference>
<dbReference type="EMBL" id="JACCGK010000011">
    <property type="protein sequence ID" value="NYT73546.1"/>
    <property type="molecule type" value="Genomic_DNA"/>
</dbReference>
<dbReference type="Pfam" id="PF00672">
    <property type="entry name" value="HAMP"/>
    <property type="match status" value="1"/>
</dbReference>
<dbReference type="CDD" id="cd00075">
    <property type="entry name" value="HATPase"/>
    <property type="match status" value="1"/>
</dbReference>
<dbReference type="SUPFAM" id="SSF55874">
    <property type="entry name" value="ATPase domain of HSP90 chaperone/DNA topoisomerase II/histidine kinase"/>
    <property type="match status" value="1"/>
</dbReference>
<protein>
    <recommendedName>
        <fullName evidence="3">histidine kinase</fullName>
        <ecNumber evidence="3">2.7.13.3</ecNumber>
    </recommendedName>
</protein>
<organism evidence="16 17">
    <name type="scientific">Vreelandella sedimenti</name>
    <dbReference type="NCBI Taxonomy" id="2729618"/>
    <lineage>
        <taxon>Bacteria</taxon>
        <taxon>Pseudomonadati</taxon>
        <taxon>Pseudomonadota</taxon>
        <taxon>Gammaproteobacteria</taxon>
        <taxon>Oceanospirillales</taxon>
        <taxon>Halomonadaceae</taxon>
        <taxon>Vreelandella</taxon>
    </lineage>
</organism>
<evidence type="ECO:0000259" key="15">
    <source>
        <dbReference type="PROSITE" id="PS50885"/>
    </source>
</evidence>
<gene>
    <name evidence="16" type="ORF">HZU72_14065</name>
</gene>
<evidence type="ECO:0000256" key="11">
    <source>
        <dbReference type="ARBA" id="ARBA00023012"/>
    </source>
</evidence>
<evidence type="ECO:0000256" key="3">
    <source>
        <dbReference type="ARBA" id="ARBA00012438"/>
    </source>
</evidence>
<proteinExistence type="predicted"/>
<comment type="subcellular location">
    <subcellularLocation>
        <location evidence="2">Membrane</location>
        <topology evidence="2">Multi-pass membrane protein</topology>
    </subcellularLocation>
</comment>
<feature type="domain" description="HAMP" evidence="15">
    <location>
        <begin position="179"/>
        <end position="231"/>
    </location>
</feature>
<feature type="domain" description="Histidine kinase" evidence="14">
    <location>
        <begin position="239"/>
        <end position="456"/>
    </location>
</feature>
<dbReference type="PROSITE" id="PS50109">
    <property type="entry name" value="HIS_KIN"/>
    <property type="match status" value="1"/>
</dbReference>
<sequence length="459" mass="49640">MRALRTRLLVALATVLLSTWAIGFAIQYVNVLERQGGEIDGMLRNIAEQILQSLPADIATAGQQQQFLLSGETVPAEGKFGALGFQAWEHGTGRRLMSSRPAPAHPMAPDFVDGFADATVAGVSWRVFAVSDADQRVQVQVGVPTSAIRAELMRWLGPTLLTALLLLFGIGVAIWLVIHWSLRPVLRVSKSLSTRAPLDLAPLPEHGLPNEFTPLVRSFNQLMARLAQALQHEREFIGEAAHELRTPLAALLTQAQVLQHASDQEEAGEALEHLIAGIERTSRLAQQLLDTARVESGGSAARAQDVDLAMIAGMVADEFELVALRSDQSIEVEGGHAPVHGDIDDLGILVRNLLDNALRHGGPGTRVRLETWVEDEGHARMATLSVADNGPGITDGDYERVFERFYRAENGHRTQGIGMGLSLVERVVTSHGGQLRCGVGLEGRGFGITIQLPASKGQR</sequence>
<dbReference type="InterPro" id="IPR003661">
    <property type="entry name" value="HisK_dim/P_dom"/>
</dbReference>
<dbReference type="PRINTS" id="PR00344">
    <property type="entry name" value="BCTRLSENSOR"/>
</dbReference>
<keyword evidence="11" id="KW-0902">Two-component regulatory system</keyword>
<evidence type="ECO:0000313" key="17">
    <source>
        <dbReference type="Proteomes" id="UP000520876"/>
    </source>
</evidence>
<evidence type="ECO:0000256" key="5">
    <source>
        <dbReference type="ARBA" id="ARBA00022679"/>
    </source>
</evidence>
<evidence type="ECO:0000256" key="4">
    <source>
        <dbReference type="ARBA" id="ARBA00022553"/>
    </source>
</evidence>
<keyword evidence="8" id="KW-0418">Kinase</keyword>
<evidence type="ECO:0000256" key="10">
    <source>
        <dbReference type="ARBA" id="ARBA00022989"/>
    </source>
</evidence>
<evidence type="ECO:0000256" key="1">
    <source>
        <dbReference type="ARBA" id="ARBA00000085"/>
    </source>
</evidence>
<dbReference type="InterPro" id="IPR003594">
    <property type="entry name" value="HATPase_dom"/>
</dbReference>
<dbReference type="InterPro" id="IPR050428">
    <property type="entry name" value="TCS_sensor_his_kinase"/>
</dbReference>
<keyword evidence="9" id="KW-0067">ATP-binding</keyword>
<comment type="caution">
    <text evidence="16">The sequence shown here is derived from an EMBL/GenBank/DDBJ whole genome shotgun (WGS) entry which is preliminary data.</text>
</comment>
<evidence type="ECO:0000256" key="2">
    <source>
        <dbReference type="ARBA" id="ARBA00004141"/>
    </source>
</evidence>
<dbReference type="GO" id="GO:0005524">
    <property type="term" value="F:ATP binding"/>
    <property type="evidence" value="ECO:0007669"/>
    <property type="project" value="UniProtKB-KW"/>
</dbReference>
<dbReference type="Pfam" id="PF00512">
    <property type="entry name" value="HisKA"/>
    <property type="match status" value="1"/>
</dbReference>
<name>A0A7Z0N9R0_9GAMM</name>
<dbReference type="Proteomes" id="UP000520876">
    <property type="component" value="Unassembled WGS sequence"/>
</dbReference>
<dbReference type="SMART" id="SM00387">
    <property type="entry name" value="HATPase_c"/>
    <property type="match status" value="1"/>
</dbReference>
<feature type="transmembrane region" description="Helical" evidence="13">
    <location>
        <begin position="155"/>
        <end position="178"/>
    </location>
</feature>
<dbReference type="InterPro" id="IPR036890">
    <property type="entry name" value="HATPase_C_sf"/>
</dbReference>
<dbReference type="GO" id="GO:0005886">
    <property type="term" value="C:plasma membrane"/>
    <property type="evidence" value="ECO:0007669"/>
    <property type="project" value="TreeGrafter"/>
</dbReference>
<keyword evidence="7" id="KW-0547">Nucleotide-binding</keyword>
<keyword evidence="5" id="KW-0808">Transferase</keyword>
<dbReference type="InterPro" id="IPR036097">
    <property type="entry name" value="HisK_dim/P_sf"/>
</dbReference>
<evidence type="ECO:0000256" key="6">
    <source>
        <dbReference type="ARBA" id="ARBA00022692"/>
    </source>
</evidence>
<reference evidence="16 17" key="1">
    <citation type="submission" date="2020-07" db="EMBL/GenBank/DDBJ databases">
        <title>Halomonas sp. QX-2 draft genome sequence.</title>
        <authorList>
            <person name="Qiu X."/>
        </authorList>
    </citation>
    <scope>NUCLEOTIDE SEQUENCE [LARGE SCALE GENOMIC DNA]</scope>
    <source>
        <strain evidence="16 17">QX-2</strain>
    </source>
</reference>
<dbReference type="PANTHER" id="PTHR45436">
    <property type="entry name" value="SENSOR HISTIDINE KINASE YKOH"/>
    <property type="match status" value="1"/>
</dbReference>
<dbReference type="Gene3D" id="3.30.565.10">
    <property type="entry name" value="Histidine kinase-like ATPase, C-terminal domain"/>
    <property type="match status" value="1"/>
</dbReference>
<comment type="catalytic activity">
    <reaction evidence="1">
        <text>ATP + protein L-histidine = ADP + protein N-phospho-L-histidine.</text>
        <dbReference type="EC" id="2.7.13.3"/>
    </reaction>
</comment>
<evidence type="ECO:0000256" key="12">
    <source>
        <dbReference type="ARBA" id="ARBA00023136"/>
    </source>
</evidence>
<dbReference type="GO" id="GO:0000155">
    <property type="term" value="F:phosphorelay sensor kinase activity"/>
    <property type="evidence" value="ECO:0007669"/>
    <property type="project" value="InterPro"/>
</dbReference>